<name>A0ABQ4YGT1_9ASTR</name>
<dbReference type="Proteomes" id="UP001151760">
    <property type="component" value="Unassembled WGS sequence"/>
</dbReference>
<proteinExistence type="predicted"/>
<evidence type="ECO:0000313" key="1">
    <source>
        <dbReference type="EMBL" id="GJS76403.1"/>
    </source>
</evidence>
<keyword evidence="2" id="KW-1185">Reference proteome</keyword>
<sequence length="362" mass="41985">MLLIPLANNKEYAMAVRDFNKFFRRREKFIRQPYDDKKAFRRAKKEKKGKVDRCWSDSEEEDDPKKDEICLMAHDSNEVIFYTLYYNSSTLDDETLQNECNKLCKISLKIINKNKHLKTKIELLDKEVFVLKERLKWLEKNKEISEECKSCIDLRTKNESLALKLAKFKSSSHSLKEMIENQRLYKDKKGLGFTEHKTSTSGVKTGKISKNSAIKLTVDPAQPEPSEREPASTDEGYRATVSAGRILKPILQNRNEFVQITKKMSPSATIGNTKQPPALKLGQGLEKSKIQTRPKMPLRRPNTVFPKSNYHQVNWNYSPHQGYQFQPLNFGSWGPYPPYPYMNQPNGMYNANGPMRYWGLNA</sequence>
<reference evidence="1" key="1">
    <citation type="journal article" date="2022" name="Int. J. Mol. Sci.">
        <title>Draft Genome of Tanacetum Coccineum: Genomic Comparison of Closely Related Tanacetum-Family Plants.</title>
        <authorList>
            <person name="Yamashiro T."/>
            <person name="Shiraishi A."/>
            <person name="Nakayama K."/>
            <person name="Satake H."/>
        </authorList>
    </citation>
    <scope>NUCLEOTIDE SEQUENCE</scope>
</reference>
<reference evidence="1" key="2">
    <citation type="submission" date="2022-01" db="EMBL/GenBank/DDBJ databases">
        <authorList>
            <person name="Yamashiro T."/>
            <person name="Shiraishi A."/>
            <person name="Satake H."/>
            <person name="Nakayama K."/>
        </authorList>
    </citation>
    <scope>NUCLEOTIDE SEQUENCE</scope>
</reference>
<comment type="caution">
    <text evidence="1">The sequence shown here is derived from an EMBL/GenBank/DDBJ whole genome shotgun (WGS) entry which is preliminary data.</text>
</comment>
<organism evidence="1 2">
    <name type="scientific">Tanacetum coccineum</name>
    <dbReference type="NCBI Taxonomy" id="301880"/>
    <lineage>
        <taxon>Eukaryota</taxon>
        <taxon>Viridiplantae</taxon>
        <taxon>Streptophyta</taxon>
        <taxon>Embryophyta</taxon>
        <taxon>Tracheophyta</taxon>
        <taxon>Spermatophyta</taxon>
        <taxon>Magnoliopsida</taxon>
        <taxon>eudicotyledons</taxon>
        <taxon>Gunneridae</taxon>
        <taxon>Pentapetalae</taxon>
        <taxon>asterids</taxon>
        <taxon>campanulids</taxon>
        <taxon>Asterales</taxon>
        <taxon>Asteraceae</taxon>
        <taxon>Asteroideae</taxon>
        <taxon>Anthemideae</taxon>
        <taxon>Anthemidinae</taxon>
        <taxon>Tanacetum</taxon>
    </lineage>
</organism>
<gene>
    <name evidence="1" type="ORF">Tco_0726284</name>
</gene>
<dbReference type="EMBL" id="BQNB010010372">
    <property type="protein sequence ID" value="GJS76403.1"/>
    <property type="molecule type" value="Genomic_DNA"/>
</dbReference>
<accession>A0ABQ4YGT1</accession>
<protein>
    <submittedName>
        <fullName evidence="1">Uncharacterized protein</fullName>
    </submittedName>
</protein>
<evidence type="ECO:0000313" key="2">
    <source>
        <dbReference type="Proteomes" id="UP001151760"/>
    </source>
</evidence>